<protein>
    <submittedName>
        <fullName evidence="1">Uncharacterized protein</fullName>
    </submittedName>
</protein>
<proteinExistence type="predicted"/>
<dbReference type="RefSeq" id="WP_142081543.1">
    <property type="nucleotide sequence ID" value="NZ_VFPT01000001.1"/>
</dbReference>
<dbReference type="AlphaFoldDB" id="A0A543KEQ6"/>
<dbReference type="OrthoDB" id="7568253at2"/>
<comment type="caution">
    <text evidence="1">The sequence shown here is derived from an EMBL/GenBank/DDBJ whole genome shotgun (WGS) entry which is preliminary data.</text>
</comment>
<name>A0A543KEQ6_9RHOB</name>
<dbReference type="Proteomes" id="UP000320582">
    <property type="component" value="Unassembled WGS sequence"/>
</dbReference>
<dbReference type="EMBL" id="VFPT01000001">
    <property type="protein sequence ID" value="TQM93552.1"/>
    <property type="molecule type" value="Genomic_DNA"/>
</dbReference>
<keyword evidence="2" id="KW-1185">Reference proteome</keyword>
<gene>
    <name evidence="1" type="ORF">BD293_2189</name>
</gene>
<accession>A0A543KEQ6</accession>
<evidence type="ECO:0000313" key="1">
    <source>
        <dbReference type="EMBL" id="TQM93552.1"/>
    </source>
</evidence>
<sequence>MPKLDTIPDKFAAGYLDRLDGRSRVAVDMRARWQAMTDDLGGADQLSYAQRSLVERALWLEHWLHIQEQALADGDHASFDAGRWTQAVNALQGILVKLGLERRQKDVTSLQSYIAGRAAS</sequence>
<organism evidence="1 2">
    <name type="scientific">Roseinatronobacter monicus</name>
    <dbReference type="NCBI Taxonomy" id="393481"/>
    <lineage>
        <taxon>Bacteria</taxon>
        <taxon>Pseudomonadati</taxon>
        <taxon>Pseudomonadota</taxon>
        <taxon>Alphaproteobacteria</taxon>
        <taxon>Rhodobacterales</taxon>
        <taxon>Paracoccaceae</taxon>
        <taxon>Roseinatronobacter</taxon>
    </lineage>
</organism>
<reference evidence="1 2" key="1">
    <citation type="submission" date="2019-06" db="EMBL/GenBank/DDBJ databases">
        <title>Genomic Encyclopedia of Archaeal and Bacterial Type Strains, Phase II (KMG-II): from individual species to whole genera.</title>
        <authorList>
            <person name="Goeker M."/>
        </authorList>
    </citation>
    <scope>NUCLEOTIDE SEQUENCE [LARGE SCALE GENOMIC DNA]</scope>
    <source>
        <strain evidence="1 2">DSM 18423</strain>
    </source>
</reference>
<evidence type="ECO:0000313" key="2">
    <source>
        <dbReference type="Proteomes" id="UP000320582"/>
    </source>
</evidence>